<sequence length="244" mass="28127">MSPQQSRKVRLKIGLELGRGNSARNGNSYLTATCHARMPRTSTLVDRRHSLPKKLVVLQKRSSSSSKGNVIPFPSCSSFGQKASCTTVMIRNIPNQFGRRTLVSILRRHCREENIKSEHKSEFDFVYLPMDFHQYWKNKRVANLGYAFVNFTSYVAALRFYQYYHNREWRVKPSNKICEVSCAKIQGKEALVTQFKNSVFWCHTDMYLPVVFVPACDGVVLPKTLCWTPCVCTFKEIQNKVIID</sequence>
<evidence type="ECO:0000313" key="2">
    <source>
        <dbReference type="EMBL" id="KAK9945734.1"/>
    </source>
</evidence>
<evidence type="ECO:0000259" key="1">
    <source>
        <dbReference type="Pfam" id="PF04059"/>
    </source>
</evidence>
<dbReference type="InterPro" id="IPR012677">
    <property type="entry name" value="Nucleotide-bd_a/b_plait_sf"/>
</dbReference>
<organism evidence="2 3">
    <name type="scientific">Rubus argutus</name>
    <name type="common">Southern blackberry</name>
    <dbReference type="NCBI Taxonomy" id="59490"/>
    <lineage>
        <taxon>Eukaryota</taxon>
        <taxon>Viridiplantae</taxon>
        <taxon>Streptophyta</taxon>
        <taxon>Embryophyta</taxon>
        <taxon>Tracheophyta</taxon>
        <taxon>Spermatophyta</taxon>
        <taxon>Magnoliopsida</taxon>
        <taxon>eudicotyledons</taxon>
        <taxon>Gunneridae</taxon>
        <taxon>Pentapetalae</taxon>
        <taxon>rosids</taxon>
        <taxon>fabids</taxon>
        <taxon>Rosales</taxon>
        <taxon>Rosaceae</taxon>
        <taxon>Rosoideae</taxon>
        <taxon>Rosoideae incertae sedis</taxon>
        <taxon>Rubus</taxon>
    </lineage>
</organism>
<name>A0AAW1YBW9_RUBAR</name>
<evidence type="ECO:0000313" key="3">
    <source>
        <dbReference type="Proteomes" id="UP001457282"/>
    </source>
</evidence>
<dbReference type="Gene3D" id="3.30.70.330">
    <property type="match status" value="1"/>
</dbReference>
<dbReference type="Proteomes" id="UP001457282">
    <property type="component" value="Unassembled WGS sequence"/>
</dbReference>
<dbReference type="InterPro" id="IPR035979">
    <property type="entry name" value="RBD_domain_sf"/>
</dbReference>
<dbReference type="EMBL" id="JBEDUW010000002">
    <property type="protein sequence ID" value="KAK9945734.1"/>
    <property type="molecule type" value="Genomic_DNA"/>
</dbReference>
<comment type="caution">
    <text evidence="2">The sequence shown here is derived from an EMBL/GenBank/DDBJ whole genome shotgun (WGS) entry which is preliminary data.</text>
</comment>
<proteinExistence type="predicted"/>
<gene>
    <name evidence="2" type="ORF">M0R45_011233</name>
</gene>
<dbReference type="AlphaFoldDB" id="A0AAW1YBW9"/>
<accession>A0AAW1YBW9</accession>
<reference evidence="2 3" key="1">
    <citation type="journal article" date="2023" name="G3 (Bethesda)">
        <title>A chromosome-length genome assembly and annotation of blackberry (Rubus argutus, cv. 'Hillquist').</title>
        <authorList>
            <person name="Bruna T."/>
            <person name="Aryal R."/>
            <person name="Dudchenko O."/>
            <person name="Sargent D.J."/>
            <person name="Mead D."/>
            <person name="Buti M."/>
            <person name="Cavallini A."/>
            <person name="Hytonen T."/>
            <person name="Andres J."/>
            <person name="Pham M."/>
            <person name="Weisz D."/>
            <person name="Mascagni F."/>
            <person name="Usai G."/>
            <person name="Natali L."/>
            <person name="Bassil N."/>
            <person name="Fernandez G.E."/>
            <person name="Lomsadze A."/>
            <person name="Armour M."/>
            <person name="Olukolu B."/>
            <person name="Poorten T."/>
            <person name="Britton C."/>
            <person name="Davik J."/>
            <person name="Ashrafi H."/>
            <person name="Aiden E.L."/>
            <person name="Borodovsky M."/>
            <person name="Worthington M."/>
        </authorList>
    </citation>
    <scope>NUCLEOTIDE SEQUENCE [LARGE SCALE GENOMIC DNA]</scope>
    <source>
        <strain evidence="2">PI 553951</strain>
    </source>
</reference>
<feature type="domain" description="Mei2-like C-terminal RNA recognition motif" evidence="1">
    <location>
        <begin position="86"/>
        <end position="196"/>
    </location>
</feature>
<dbReference type="SUPFAM" id="SSF54928">
    <property type="entry name" value="RNA-binding domain, RBD"/>
    <property type="match status" value="1"/>
</dbReference>
<protein>
    <recommendedName>
        <fullName evidence="1">Mei2-like C-terminal RNA recognition motif domain-containing protein</fullName>
    </recommendedName>
</protein>
<dbReference type="Pfam" id="PF04059">
    <property type="entry name" value="RRM_2"/>
    <property type="match status" value="1"/>
</dbReference>
<keyword evidence="3" id="KW-1185">Reference proteome</keyword>
<dbReference type="InterPro" id="IPR007201">
    <property type="entry name" value="Mei2-like_Rrm_C"/>
</dbReference>
<dbReference type="GO" id="GO:0003676">
    <property type="term" value="F:nucleic acid binding"/>
    <property type="evidence" value="ECO:0007669"/>
    <property type="project" value="InterPro"/>
</dbReference>